<keyword evidence="3" id="KW-1185">Reference proteome</keyword>
<evidence type="ECO:0000256" key="1">
    <source>
        <dbReference type="SAM" id="MobiDB-lite"/>
    </source>
</evidence>
<dbReference type="KEGG" id="lsf:I8J32_007510"/>
<dbReference type="Proteomes" id="UP000639274">
    <property type="component" value="Chromosome"/>
</dbReference>
<dbReference type="EMBL" id="CP071518">
    <property type="protein sequence ID" value="QSX79681.1"/>
    <property type="molecule type" value="Genomic_DNA"/>
</dbReference>
<dbReference type="AlphaFoldDB" id="A0A974Y6I0"/>
<evidence type="ECO:0000313" key="3">
    <source>
        <dbReference type="Proteomes" id="UP000639274"/>
    </source>
</evidence>
<evidence type="ECO:0000313" key="2">
    <source>
        <dbReference type="EMBL" id="QSX79681.1"/>
    </source>
</evidence>
<sequence length="132" mass="13924">MTAAAAPMPWDAQQREWLQALGYDVLGLASSAAAAEPAPERDLAGPASQPRATREMPEARAAEASRSHHPVSAARVPADAALLRALARAAGRAPDDGELLRALPTLSSLRGSPAARRALWPRLRALRRGAPR</sequence>
<gene>
    <name evidence="2" type="ORF">I8J32_007510</name>
</gene>
<reference evidence="2 3" key="1">
    <citation type="submission" date="2021-03" db="EMBL/GenBank/DDBJ databases">
        <title>Lysobacter sp. nov. isolated from soil of gangwondo yeongwol, south Korea.</title>
        <authorList>
            <person name="Kim K.R."/>
            <person name="Kim K.H."/>
            <person name="Jeon C.O."/>
        </authorList>
    </citation>
    <scope>NUCLEOTIDE SEQUENCE [LARGE SCALE GENOMIC DNA]</scope>
    <source>
        <strain evidence="2 3">R19</strain>
    </source>
</reference>
<accession>A0A974Y6I0</accession>
<protein>
    <submittedName>
        <fullName evidence="2">Alanine acetyltransferase</fullName>
    </submittedName>
</protein>
<dbReference type="RefSeq" id="WP_200610263.1">
    <property type="nucleotide sequence ID" value="NZ_CP071518.1"/>
</dbReference>
<proteinExistence type="predicted"/>
<feature type="region of interest" description="Disordered" evidence="1">
    <location>
        <begin position="34"/>
        <end position="74"/>
    </location>
</feature>
<feature type="compositionally biased region" description="Basic and acidic residues" evidence="1">
    <location>
        <begin position="52"/>
        <end position="66"/>
    </location>
</feature>
<name>A0A974Y6I0_9GAMM</name>
<organism evidence="2 3">
    <name type="scientific">Agrilutibacter solisilvae</name>
    <dbReference type="NCBI Taxonomy" id="2763317"/>
    <lineage>
        <taxon>Bacteria</taxon>
        <taxon>Pseudomonadati</taxon>
        <taxon>Pseudomonadota</taxon>
        <taxon>Gammaproteobacteria</taxon>
        <taxon>Lysobacterales</taxon>
        <taxon>Lysobacteraceae</taxon>
        <taxon>Agrilutibacter</taxon>
    </lineage>
</organism>